<dbReference type="InterPro" id="IPR018389">
    <property type="entry name" value="DctP_fam"/>
</dbReference>
<keyword evidence="3" id="KW-0574">Periplasm</keyword>
<evidence type="ECO:0000313" key="5">
    <source>
        <dbReference type="Proteomes" id="UP000183974"/>
    </source>
</evidence>
<dbReference type="STRING" id="337701.SAMN05444398_103184"/>
<evidence type="ECO:0000313" key="4">
    <source>
        <dbReference type="EMBL" id="SHL52974.1"/>
    </source>
</evidence>
<dbReference type="Gene3D" id="3.40.190.170">
    <property type="entry name" value="Bacterial extracellular solute-binding protein, family 7"/>
    <property type="match status" value="1"/>
</dbReference>
<proteinExistence type="predicted"/>
<sequence length="382" mass="42157">MCVYNYTQMHAFAGSSQTKVFRPGANSVQWEKKMKALCKKSLAVMATLVTAAWVSAPPAAIAQEVTLRLHQFLSAQSNVPRYAIDPWIEKIEQQSDGRIRIEHFASMSLGGTVPQLMDQVKDGTVDIVWGVPGSTPGRFPTTELFELPFMMTDAESTSRAFWDVFEDHMRDTEFKDWHVLATWVHGPGIIHSSKPVKTMDDLRGVSVRAPTRIVNALLNELGATPVGLPIPEVPQALSLGVIGGTVLPWESSASLRVPELVRNHTEFGGGKALYTTSMVLAMNKDRYESLPDDLKKIIDENSGQDLSAEFGRVQQHYDAPGREMAVNAGNNIITLSAEEADQWVAAAEPVVDNWIKEMDALGLDGRGLVDQAHELIERYTQD</sequence>
<evidence type="ECO:0000256" key="2">
    <source>
        <dbReference type="ARBA" id="ARBA00022729"/>
    </source>
</evidence>
<dbReference type="NCBIfam" id="NF037995">
    <property type="entry name" value="TRAP_S1"/>
    <property type="match status" value="1"/>
</dbReference>
<comment type="subcellular location">
    <subcellularLocation>
        <location evidence="1">Periplasm</location>
    </subcellularLocation>
</comment>
<keyword evidence="2" id="KW-0732">Signal</keyword>
<gene>
    <name evidence="4" type="ORF">SAMN05444398_103184</name>
</gene>
<dbReference type="GO" id="GO:0055085">
    <property type="term" value="P:transmembrane transport"/>
    <property type="evidence" value="ECO:0007669"/>
    <property type="project" value="InterPro"/>
</dbReference>
<dbReference type="AlphaFoldDB" id="A0A1M7BDH4"/>
<dbReference type="Proteomes" id="UP000183974">
    <property type="component" value="Unassembled WGS sequence"/>
</dbReference>
<reference evidence="4 5" key="1">
    <citation type="submission" date="2016-11" db="EMBL/GenBank/DDBJ databases">
        <authorList>
            <person name="Jaros S."/>
            <person name="Januszkiewicz K."/>
            <person name="Wedrychowicz H."/>
        </authorList>
    </citation>
    <scope>NUCLEOTIDE SEQUENCE [LARGE SCALE GENOMIC DNA]</scope>
    <source>
        <strain evidence="4 5">DSM 29589</strain>
    </source>
</reference>
<protein>
    <submittedName>
        <fullName evidence="4">TRAP-type C4-dicarboxylate transport system, substrate-binding protein</fullName>
    </submittedName>
</protein>
<evidence type="ECO:0000256" key="1">
    <source>
        <dbReference type="ARBA" id="ARBA00004418"/>
    </source>
</evidence>
<dbReference type="EMBL" id="FRBR01000003">
    <property type="protein sequence ID" value="SHL52974.1"/>
    <property type="molecule type" value="Genomic_DNA"/>
</dbReference>
<dbReference type="PANTHER" id="PTHR33376">
    <property type="match status" value="1"/>
</dbReference>
<accession>A0A1M7BDH4</accession>
<name>A0A1M7BDH4_9RHOB</name>
<dbReference type="InterPro" id="IPR038404">
    <property type="entry name" value="TRAP_DctP_sf"/>
</dbReference>
<dbReference type="CDD" id="cd13665">
    <property type="entry name" value="PBP2_TRAP_Dctp3_4"/>
    <property type="match status" value="1"/>
</dbReference>
<dbReference type="Pfam" id="PF03480">
    <property type="entry name" value="DctP"/>
    <property type="match status" value="1"/>
</dbReference>
<evidence type="ECO:0000256" key="3">
    <source>
        <dbReference type="ARBA" id="ARBA00022764"/>
    </source>
</evidence>
<organism evidence="4 5">
    <name type="scientific">Roseovarius pacificus</name>
    <dbReference type="NCBI Taxonomy" id="337701"/>
    <lineage>
        <taxon>Bacteria</taxon>
        <taxon>Pseudomonadati</taxon>
        <taxon>Pseudomonadota</taxon>
        <taxon>Alphaproteobacteria</taxon>
        <taxon>Rhodobacterales</taxon>
        <taxon>Roseobacteraceae</taxon>
        <taxon>Roseovarius</taxon>
    </lineage>
</organism>
<dbReference type="GO" id="GO:0042597">
    <property type="term" value="C:periplasmic space"/>
    <property type="evidence" value="ECO:0007669"/>
    <property type="project" value="UniProtKB-SubCell"/>
</dbReference>
<dbReference type="PANTHER" id="PTHR33376:SF15">
    <property type="entry name" value="BLL6794 PROTEIN"/>
    <property type="match status" value="1"/>
</dbReference>
<keyword evidence="5" id="KW-1185">Reference proteome</keyword>